<dbReference type="GO" id="GO:0009318">
    <property type="term" value="C:exodeoxyribonuclease VII complex"/>
    <property type="evidence" value="ECO:0007669"/>
    <property type="project" value="UniProtKB-UniRule"/>
</dbReference>
<dbReference type="Pfam" id="PF02609">
    <property type="entry name" value="Exonuc_VII_S"/>
    <property type="match status" value="1"/>
</dbReference>
<dbReference type="Gene3D" id="1.10.287.1040">
    <property type="entry name" value="Exonuclease VII, small subunit"/>
    <property type="match status" value="1"/>
</dbReference>
<evidence type="ECO:0000256" key="4">
    <source>
        <dbReference type="ARBA" id="ARBA00022801"/>
    </source>
</evidence>
<comment type="similarity">
    <text evidence="1 6">Belongs to the XseB family.</text>
</comment>
<dbReference type="EMBL" id="JACPNR010000004">
    <property type="protein sequence ID" value="MBI2677568.1"/>
    <property type="molecule type" value="Genomic_DNA"/>
</dbReference>
<dbReference type="NCBIfam" id="NF002140">
    <property type="entry name" value="PRK00977.1-4"/>
    <property type="match status" value="1"/>
</dbReference>
<evidence type="ECO:0000256" key="3">
    <source>
        <dbReference type="ARBA" id="ARBA00022722"/>
    </source>
</evidence>
<comment type="subunit">
    <text evidence="6">Heterooligomer composed of large and small subunits.</text>
</comment>
<evidence type="ECO:0000256" key="6">
    <source>
        <dbReference type="HAMAP-Rule" id="MF_00337"/>
    </source>
</evidence>
<comment type="catalytic activity">
    <reaction evidence="6">
        <text>Exonucleolytic cleavage in either 5'- to 3'- or 3'- to 5'-direction to yield nucleoside 5'-phosphates.</text>
        <dbReference type="EC" id="3.1.11.6"/>
    </reaction>
</comment>
<keyword evidence="4 6" id="KW-0378">Hydrolase</keyword>
<evidence type="ECO:0000256" key="5">
    <source>
        <dbReference type="ARBA" id="ARBA00022839"/>
    </source>
</evidence>
<dbReference type="PANTHER" id="PTHR34137">
    <property type="entry name" value="EXODEOXYRIBONUCLEASE 7 SMALL SUBUNIT"/>
    <property type="match status" value="1"/>
</dbReference>
<protein>
    <recommendedName>
        <fullName evidence="6">Exodeoxyribonuclease 7 small subunit</fullName>
        <ecNumber evidence="6">3.1.11.6</ecNumber>
    </recommendedName>
    <alternativeName>
        <fullName evidence="6">Exodeoxyribonuclease VII small subunit</fullName>
        <shortName evidence="6">Exonuclease VII small subunit</shortName>
    </alternativeName>
</protein>
<evidence type="ECO:0000313" key="7">
    <source>
        <dbReference type="EMBL" id="MBI2677568.1"/>
    </source>
</evidence>
<keyword evidence="5 6" id="KW-0269">Exonuclease</keyword>
<accession>A0A932A7G4</accession>
<dbReference type="InterPro" id="IPR003761">
    <property type="entry name" value="Exonuc_VII_S"/>
</dbReference>
<dbReference type="NCBIfam" id="TIGR01280">
    <property type="entry name" value="xseB"/>
    <property type="match status" value="1"/>
</dbReference>
<proteinExistence type="inferred from homology"/>
<dbReference type="HAMAP" id="MF_00337">
    <property type="entry name" value="Exonuc_7_S"/>
    <property type="match status" value="1"/>
</dbReference>
<evidence type="ECO:0000256" key="1">
    <source>
        <dbReference type="ARBA" id="ARBA00009998"/>
    </source>
</evidence>
<comment type="subcellular location">
    <subcellularLocation>
        <location evidence="6">Cytoplasm</location>
    </subcellularLocation>
</comment>
<evidence type="ECO:0000313" key="8">
    <source>
        <dbReference type="Proteomes" id="UP000779809"/>
    </source>
</evidence>
<dbReference type="InterPro" id="IPR037004">
    <property type="entry name" value="Exonuc_VII_ssu_sf"/>
</dbReference>
<organism evidence="7 8">
    <name type="scientific">Candidatus Korobacter versatilis</name>
    <dbReference type="NCBI Taxonomy" id="658062"/>
    <lineage>
        <taxon>Bacteria</taxon>
        <taxon>Pseudomonadati</taxon>
        <taxon>Acidobacteriota</taxon>
        <taxon>Terriglobia</taxon>
        <taxon>Terriglobales</taxon>
        <taxon>Candidatus Korobacteraceae</taxon>
        <taxon>Candidatus Korobacter</taxon>
    </lineage>
</organism>
<comment type="caution">
    <text evidence="7">The sequence shown here is derived from an EMBL/GenBank/DDBJ whole genome shotgun (WGS) entry which is preliminary data.</text>
</comment>
<comment type="function">
    <text evidence="6">Bidirectionally degrades single-stranded DNA into large acid-insoluble oligonucleotides, which are then degraded further into small acid-soluble oligonucleotides.</text>
</comment>
<keyword evidence="3 6" id="KW-0540">Nuclease</keyword>
<dbReference type="EC" id="3.1.11.6" evidence="6"/>
<name>A0A932A7G4_9BACT</name>
<keyword evidence="2 6" id="KW-0963">Cytoplasm</keyword>
<dbReference type="Proteomes" id="UP000779809">
    <property type="component" value="Unassembled WGS sequence"/>
</dbReference>
<gene>
    <name evidence="6" type="primary">xseB</name>
    <name evidence="7" type="ORF">HYX28_02165</name>
</gene>
<dbReference type="SUPFAM" id="SSF116842">
    <property type="entry name" value="XseB-like"/>
    <property type="match status" value="1"/>
</dbReference>
<dbReference type="GO" id="GO:0005829">
    <property type="term" value="C:cytosol"/>
    <property type="evidence" value="ECO:0007669"/>
    <property type="project" value="TreeGrafter"/>
</dbReference>
<dbReference type="AlphaFoldDB" id="A0A932A7G4"/>
<reference evidence="7" key="1">
    <citation type="submission" date="2020-07" db="EMBL/GenBank/DDBJ databases">
        <title>Huge and variable diversity of episymbiotic CPR bacteria and DPANN archaea in groundwater ecosystems.</title>
        <authorList>
            <person name="He C.Y."/>
            <person name="Keren R."/>
            <person name="Whittaker M."/>
            <person name="Farag I.F."/>
            <person name="Doudna J."/>
            <person name="Cate J.H.D."/>
            <person name="Banfield J.F."/>
        </authorList>
    </citation>
    <scope>NUCLEOTIDE SEQUENCE</scope>
    <source>
        <strain evidence="7">NC_groundwater_580_Pr5_B-0.1um_64_19</strain>
    </source>
</reference>
<evidence type="ECO:0000256" key="2">
    <source>
        <dbReference type="ARBA" id="ARBA00022490"/>
    </source>
</evidence>
<sequence length="79" mass="9026">MPKFEECLQRLEKIVNELEKGDLPLEKALTLFEEGIQLSNSCRKELETAEGKVEILLKQNGKLQPEPFDALTEKAQAKR</sequence>
<dbReference type="PANTHER" id="PTHR34137:SF1">
    <property type="entry name" value="EXODEOXYRIBONUCLEASE 7 SMALL SUBUNIT"/>
    <property type="match status" value="1"/>
</dbReference>
<dbReference type="GO" id="GO:0008855">
    <property type="term" value="F:exodeoxyribonuclease VII activity"/>
    <property type="evidence" value="ECO:0007669"/>
    <property type="project" value="UniProtKB-UniRule"/>
</dbReference>
<dbReference type="GO" id="GO:0006308">
    <property type="term" value="P:DNA catabolic process"/>
    <property type="evidence" value="ECO:0007669"/>
    <property type="project" value="UniProtKB-UniRule"/>
</dbReference>